<dbReference type="InterPro" id="IPR037185">
    <property type="entry name" value="EmrE-like"/>
</dbReference>
<proteinExistence type="inferred from homology"/>
<evidence type="ECO:0000256" key="6">
    <source>
        <dbReference type="ARBA" id="ARBA00023136"/>
    </source>
</evidence>
<keyword evidence="5 8" id="KW-1133">Transmembrane helix</keyword>
<keyword evidence="2" id="KW-0813">Transport</keyword>
<keyword evidence="10" id="KW-1185">Reference proteome</keyword>
<evidence type="ECO:0000256" key="4">
    <source>
        <dbReference type="ARBA" id="ARBA00022692"/>
    </source>
</evidence>
<dbReference type="InterPro" id="IPR000390">
    <property type="entry name" value="Small_drug/metabolite_transptr"/>
</dbReference>
<evidence type="ECO:0000256" key="8">
    <source>
        <dbReference type="SAM" id="Phobius"/>
    </source>
</evidence>
<comment type="caution">
    <text evidence="9">The sequence shown here is derived from an EMBL/GenBank/DDBJ whole genome shotgun (WGS) entry which is preliminary data.</text>
</comment>
<evidence type="ECO:0000256" key="1">
    <source>
        <dbReference type="ARBA" id="ARBA00004651"/>
    </source>
</evidence>
<dbReference type="SUPFAM" id="SSF103481">
    <property type="entry name" value="Multidrug resistance efflux transporter EmrE"/>
    <property type="match status" value="1"/>
</dbReference>
<dbReference type="Pfam" id="PF00893">
    <property type="entry name" value="Multi_Drug_Res"/>
    <property type="match status" value="1"/>
</dbReference>
<feature type="transmembrane region" description="Helical" evidence="8">
    <location>
        <begin position="33"/>
        <end position="51"/>
    </location>
</feature>
<dbReference type="EMBL" id="JAUSTT010000030">
    <property type="protein sequence ID" value="MDQ0177956.1"/>
    <property type="molecule type" value="Genomic_DNA"/>
</dbReference>
<dbReference type="InterPro" id="IPR045324">
    <property type="entry name" value="Small_multidrug_res"/>
</dbReference>
<comment type="similarity">
    <text evidence="7">Belongs to the drug/metabolite transporter (DMT) superfamily. Small multidrug resistance (SMR) (TC 2.A.7.1) family.</text>
</comment>
<dbReference type="RefSeq" id="WP_307232392.1">
    <property type="nucleotide sequence ID" value="NZ_JAUSTT010000030.1"/>
</dbReference>
<evidence type="ECO:0000313" key="10">
    <source>
        <dbReference type="Proteomes" id="UP001223586"/>
    </source>
</evidence>
<evidence type="ECO:0000313" key="9">
    <source>
        <dbReference type="EMBL" id="MDQ0177956.1"/>
    </source>
</evidence>
<dbReference type="PANTHER" id="PTHR30561:SF1">
    <property type="entry name" value="MULTIDRUG TRANSPORTER EMRE"/>
    <property type="match status" value="1"/>
</dbReference>
<evidence type="ECO:0000256" key="7">
    <source>
        <dbReference type="RuleBase" id="RU003942"/>
    </source>
</evidence>
<keyword evidence="3" id="KW-1003">Cell membrane</keyword>
<protein>
    <submittedName>
        <fullName evidence="9">Multidrug resistance protein EbrB</fullName>
    </submittedName>
</protein>
<comment type="subcellular location">
    <subcellularLocation>
        <location evidence="1 7">Cell membrane</location>
        <topology evidence="1 7">Multi-pass membrane protein</topology>
    </subcellularLocation>
</comment>
<keyword evidence="4 7" id="KW-0812">Transmembrane</keyword>
<keyword evidence="6 8" id="KW-0472">Membrane</keyword>
<evidence type="ECO:0000256" key="2">
    <source>
        <dbReference type="ARBA" id="ARBA00022448"/>
    </source>
</evidence>
<accession>A0ABT9WXE3</accession>
<organism evidence="9 10">
    <name type="scientific">Bacillus chungangensis</name>
    <dbReference type="NCBI Taxonomy" id="587633"/>
    <lineage>
        <taxon>Bacteria</taxon>
        <taxon>Bacillati</taxon>
        <taxon>Bacillota</taxon>
        <taxon>Bacilli</taxon>
        <taxon>Bacillales</taxon>
        <taxon>Bacillaceae</taxon>
        <taxon>Bacillus</taxon>
    </lineage>
</organism>
<sequence length="120" mass="12835">MKGVLYLAFAITCELFGSSMLKLSNGFSRLGPSIGVIIGFLASFFFLSLALKSMALSVAYATWSGVGTALTAIIGVILFGENLSFFKIFALFLVIFGIVLINKSKGEKTAKILEGQDTIH</sequence>
<dbReference type="Proteomes" id="UP001223586">
    <property type="component" value="Unassembled WGS sequence"/>
</dbReference>
<evidence type="ECO:0000256" key="3">
    <source>
        <dbReference type="ARBA" id="ARBA00022475"/>
    </source>
</evidence>
<name>A0ABT9WXE3_9BACI</name>
<gene>
    <name evidence="9" type="ORF">J2S08_003850</name>
</gene>
<dbReference type="PANTHER" id="PTHR30561">
    <property type="entry name" value="SMR FAMILY PROTON-DEPENDENT DRUG EFFLUX TRANSPORTER SUGE"/>
    <property type="match status" value="1"/>
</dbReference>
<evidence type="ECO:0000256" key="5">
    <source>
        <dbReference type="ARBA" id="ARBA00022989"/>
    </source>
</evidence>
<feature type="transmembrane region" description="Helical" evidence="8">
    <location>
        <begin position="85"/>
        <end position="102"/>
    </location>
</feature>
<dbReference type="Gene3D" id="1.10.3730.20">
    <property type="match status" value="1"/>
</dbReference>
<reference evidence="9 10" key="1">
    <citation type="submission" date="2023-07" db="EMBL/GenBank/DDBJ databases">
        <title>Genomic Encyclopedia of Type Strains, Phase IV (KMG-IV): sequencing the most valuable type-strain genomes for metagenomic binning, comparative biology and taxonomic classification.</title>
        <authorList>
            <person name="Goeker M."/>
        </authorList>
    </citation>
    <scope>NUCLEOTIDE SEQUENCE [LARGE SCALE GENOMIC DNA]</scope>
    <source>
        <strain evidence="9 10">DSM 23837</strain>
    </source>
</reference>
<feature type="transmembrane region" description="Helical" evidence="8">
    <location>
        <begin position="58"/>
        <end position="79"/>
    </location>
</feature>